<accession>A0ABZ2TQZ4</accession>
<reference evidence="2 3" key="1">
    <citation type="submission" date="2024-03" db="EMBL/GenBank/DDBJ databases">
        <authorList>
            <person name="Cao K."/>
        </authorList>
    </citation>
    <scope>NUCLEOTIDE SEQUENCE [LARGE SCALE GENOMIC DNA]</scope>
    <source>
        <strain evidence="2 3">MCCC 1K00696</strain>
    </source>
</reference>
<evidence type="ECO:0000313" key="3">
    <source>
        <dbReference type="Proteomes" id="UP001491088"/>
    </source>
</evidence>
<organism evidence="2 3">
    <name type="scientific">Polaribacter marinaquae</name>
    <dbReference type="NCBI Taxonomy" id="1642819"/>
    <lineage>
        <taxon>Bacteria</taxon>
        <taxon>Pseudomonadati</taxon>
        <taxon>Bacteroidota</taxon>
        <taxon>Flavobacteriia</taxon>
        <taxon>Flavobacteriales</taxon>
        <taxon>Flavobacteriaceae</taxon>
    </lineage>
</organism>
<dbReference type="Proteomes" id="UP001491088">
    <property type="component" value="Chromosome"/>
</dbReference>
<protein>
    <submittedName>
        <fullName evidence="2">Uncharacterized protein</fullName>
    </submittedName>
</protein>
<dbReference type="RefSeq" id="WP_340933087.1">
    <property type="nucleotide sequence ID" value="NZ_CP150496.1"/>
</dbReference>
<keyword evidence="3" id="KW-1185">Reference proteome</keyword>
<gene>
    <name evidence="2" type="ORF">WG950_13610</name>
</gene>
<feature type="region of interest" description="Disordered" evidence="1">
    <location>
        <begin position="1"/>
        <end position="47"/>
    </location>
</feature>
<evidence type="ECO:0000256" key="1">
    <source>
        <dbReference type="SAM" id="MobiDB-lite"/>
    </source>
</evidence>
<evidence type="ECO:0000313" key="2">
    <source>
        <dbReference type="EMBL" id="WYW55560.1"/>
    </source>
</evidence>
<feature type="compositionally biased region" description="Basic and acidic residues" evidence="1">
    <location>
        <begin position="15"/>
        <end position="24"/>
    </location>
</feature>
<sequence length="139" mass="16175">MSKWLLRKASGSRAKFKETGDFSSRRGGKFSNFEDLPTKESMQGKNSKKTYLDTTLVNRWLQSKIDQDFDEVYSEFLTRIQPKYLDAYRNCIYEYLEPRNSVVIDGKTIFGTFHDAKIKLPNGKKKLYVDPVSNKIKKA</sequence>
<proteinExistence type="predicted"/>
<dbReference type="EMBL" id="CP150496">
    <property type="protein sequence ID" value="WYW55560.1"/>
    <property type="molecule type" value="Genomic_DNA"/>
</dbReference>
<name>A0ABZ2TQZ4_9FLAO</name>